<gene>
    <name evidence="2" type="primary">clpB_4</name>
    <name evidence="2" type="ORF">NCTC8179_06944</name>
</gene>
<feature type="region of interest" description="Disordered" evidence="1">
    <location>
        <begin position="1"/>
        <end position="24"/>
    </location>
</feature>
<dbReference type="AlphaFoldDB" id="A0A377AJF0"/>
<dbReference type="EMBL" id="UGEB01000001">
    <property type="protein sequence ID" value="STL09321.1"/>
    <property type="molecule type" value="Genomic_DNA"/>
</dbReference>
<dbReference type="SUPFAM" id="SSF52540">
    <property type="entry name" value="P-loop containing nucleoside triphosphate hydrolases"/>
    <property type="match status" value="1"/>
</dbReference>
<dbReference type="InterPro" id="IPR027417">
    <property type="entry name" value="P-loop_NTPase"/>
</dbReference>
<reference evidence="2 3" key="1">
    <citation type="submission" date="2018-06" db="EMBL/GenBank/DDBJ databases">
        <authorList>
            <consortium name="Pathogen Informatics"/>
            <person name="Doyle S."/>
        </authorList>
    </citation>
    <scope>NUCLEOTIDE SEQUENCE [LARGE SCALE GENOMIC DNA]</scope>
    <source>
        <strain evidence="2 3">NCTC8179</strain>
    </source>
</reference>
<proteinExistence type="predicted"/>
<protein>
    <submittedName>
        <fullName evidence="2">Protein disaggregation chaperone</fullName>
    </submittedName>
</protein>
<evidence type="ECO:0000313" key="3">
    <source>
        <dbReference type="Proteomes" id="UP000255543"/>
    </source>
</evidence>
<sequence>MKESDEASKKRLDMLNEELSDKERQYSELEEEWKAEKASLSGTQTIKAELEQAKIAIEQARRVGDLARMSELQYGKIPELEKQLEAATQLEAKLCVCCVIK</sequence>
<dbReference type="Gene3D" id="6.10.140.130">
    <property type="match status" value="1"/>
</dbReference>
<name>A0A377AJF0_ECOLX</name>
<evidence type="ECO:0000313" key="2">
    <source>
        <dbReference type="EMBL" id="STL09321.1"/>
    </source>
</evidence>
<accession>A0A377AJF0</accession>
<organism evidence="2 3">
    <name type="scientific">Escherichia coli</name>
    <dbReference type="NCBI Taxonomy" id="562"/>
    <lineage>
        <taxon>Bacteria</taxon>
        <taxon>Pseudomonadati</taxon>
        <taxon>Pseudomonadota</taxon>
        <taxon>Gammaproteobacteria</taxon>
        <taxon>Enterobacterales</taxon>
        <taxon>Enterobacteriaceae</taxon>
        <taxon>Escherichia</taxon>
    </lineage>
</organism>
<evidence type="ECO:0000256" key="1">
    <source>
        <dbReference type="SAM" id="MobiDB-lite"/>
    </source>
</evidence>
<dbReference type="Proteomes" id="UP000255543">
    <property type="component" value="Unassembled WGS sequence"/>
</dbReference>